<evidence type="ECO:0000313" key="3">
    <source>
        <dbReference type="EMBL" id="PSN73052.1"/>
    </source>
</evidence>
<evidence type="ECO:0000313" key="4">
    <source>
        <dbReference type="Proteomes" id="UP000240883"/>
    </source>
</evidence>
<dbReference type="Proteomes" id="UP000240883">
    <property type="component" value="Unassembled WGS sequence"/>
</dbReference>
<dbReference type="AlphaFoldDB" id="A0A2T2P5V1"/>
<protein>
    <recommendedName>
        <fullName evidence="5">Secreted protein</fullName>
    </recommendedName>
</protein>
<proteinExistence type="predicted"/>
<evidence type="ECO:0000256" key="2">
    <source>
        <dbReference type="SAM" id="SignalP"/>
    </source>
</evidence>
<feature type="signal peptide" evidence="2">
    <location>
        <begin position="1"/>
        <end position="22"/>
    </location>
</feature>
<organism evidence="3 4">
    <name type="scientific">Corynespora cassiicola Philippines</name>
    <dbReference type="NCBI Taxonomy" id="1448308"/>
    <lineage>
        <taxon>Eukaryota</taxon>
        <taxon>Fungi</taxon>
        <taxon>Dikarya</taxon>
        <taxon>Ascomycota</taxon>
        <taxon>Pezizomycotina</taxon>
        <taxon>Dothideomycetes</taxon>
        <taxon>Pleosporomycetidae</taxon>
        <taxon>Pleosporales</taxon>
        <taxon>Corynesporascaceae</taxon>
        <taxon>Corynespora</taxon>
    </lineage>
</organism>
<accession>A0A2T2P5V1</accession>
<keyword evidence="2" id="KW-0732">Signal</keyword>
<gene>
    <name evidence="3" type="ORF">BS50DRAFT_177577</name>
</gene>
<sequence>MGFRWLFSVQGACVLAVWTGRAGTGCAFRAASQTGAYFTMTRMGEMRRTKGRVRGSNSALTQRRTAEPGARTGLGGGLGAMWHKAKLGEGSVFATVVRCAHRPARYHIGL</sequence>
<evidence type="ECO:0000256" key="1">
    <source>
        <dbReference type="SAM" id="MobiDB-lite"/>
    </source>
</evidence>
<dbReference type="EMBL" id="KZ678129">
    <property type="protein sequence ID" value="PSN73052.1"/>
    <property type="molecule type" value="Genomic_DNA"/>
</dbReference>
<evidence type="ECO:0008006" key="5">
    <source>
        <dbReference type="Google" id="ProtNLM"/>
    </source>
</evidence>
<feature type="chain" id="PRO_5015634465" description="Secreted protein" evidence="2">
    <location>
        <begin position="23"/>
        <end position="110"/>
    </location>
</feature>
<name>A0A2T2P5V1_CORCC</name>
<reference evidence="3 4" key="1">
    <citation type="journal article" date="2018" name="Front. Microbiol.">
        <title>Genome-Wide Analysis of Corynespora cassiicola Leaf Fall Disease Putative Effectors.</title>
        <authorList>
            <person name="Lopez D."/>
            <person name="Ribeiro S."/>
            <person name="Label P."/>
            <person name="Fumanal B."/>
            <person name="Venisse J.S."/>
            <person name="Kohler A."/>
            <person name="de Oliveira R.R."/>
            <person name="Labutti K."/>
            <person name="Lipzen A."/>
            <person name="Lail K."/>
            <person name="Bauer D."/>
            <person name="Ohm R.A."/>
            <person name="Barry K.W."/>
            <person name="Spatafora J."/>
            <person name="Grigoriev I.V."/>
            <person name="Martin F.M."/>
            <person name="Pujade-Renaud V."/>
        </authorList>
    </citation>
    <scope>NUCLEOTIDE SEQUENCE [LARGE SCALE GENOMIC DNA]</scope>
    <source>
        <strain evidence="3 4">Philippines</strain>
    </source>
</reference>
<keyword evidence="4" id="KW-1185">Reference proteome</keyword>
<feature type="region of interest" description="Disordered" evidence="1">
    <location>
        <begin position="49"/>
        <end position="68"/>
    </location>
</feature>